<keyword evidence="12" id="KW-1185">Reference proteome</keyword>
<dbReference type="InterPro" id="IPR002934">
    <property type="entry name" value="Polymerase_NTP_transf_dom"/>
</dbReference>
<dbReference type="InterPro" id="IPR052038">
    <property type="entry name" value="Type-VII_TA_antitoxin"/>
</dbReference>
<dbReference type="SUPFAM" id="SSF81301">
    <property type="entry name" value="Nucleotidyltransferase"/>
    <property type="match status" value="1"/>
</dbReference>
<evidence type="ECO:0000313" key="12">
    <source>
        <dbReference type="Proteomes" id="UP000187085"/>
    </source>
</evidence>
<dbReference type="GO" id="GO:0046872">
    <property type="term" value="F:metal ion binding"/>
    <property type="evidence" value="ECO:0007669"/>
    <property type="project" value="UniProtKB-KW"/>
</dbReference>
<evidence type="ECO:0000256" key="3">
    <source>
        <dbReference type="ARBA" id="ARBA00022679"/>
    </source>
</evidence>
<gene>
    <name evidence="11" type="ORF">BKD30_06405</name>
</gene>
<dbReference type="STRING" id="554083.BKD30_06405"/>
<evidence type="ECO:0000256" key="7">
    <source>
        <dbReference type="ARBA" id="ARBA00022840"/>
    </source>
</evidence>
<keyword evidence="4" id="KW-0548">Nucleotidyltransferase</keyword>
<comment type="cofactor">
    <cofactor evidence="1">
        <name>Mg(2+)</name>
        <dbReference type="ChEBI" id="CHEBI:18420"/>
    </cofactor>
</comment>
<evidence type="ECO:0000256" key="8">
    <source>
        <dbReference type="ARBA" id="ARBA00022842"/>
    </source>
</evidence>
<name>A0A1R1LCF1_9MICC</name>
<comment type="similarity">
    <text evidence="9">Belongs to the MntA antitoxin family.</text>
</comment>
<dbReference type="PANTHER" id="PTHR33571">
    <property type="entry name" value="SSL8005 PROTEIN"/>
    <property type="match status" value="1"/>
</dbReference>
<accession>A0A1R1LCF1</accession>
<dbReference type="RefSeq" id="WP_076703305.1">
    <property type="nucleotide sequence ID" value="NZ_MRDE01000035.1"/>
</dbReference>
<feature type="domain" description="Polymerase nucleotidyl transferase" evidence="10">
    <location>
        <begin position="35"/>
        <end position="102"/>
    </location>
</feature>
<protein>
    <submittedName>
        <fullName evidence="11">Nucleotidyltransferase</fullName>
    </submittedName>
</protein>
<dbReference type="GO" id="GO:0005524">
    <property type="term" value="F:ATP binding"/>
    <property type="evidence" value="ECO:0007669"/>
    <property type="project" value="UniProtKB-KW"/>
</dbReference>
<evidence type="ECO:0000256" key="1">
    <source>
        <dbReference type="ARBA" id="ARBA00001946"/>
    </source>
</evidence>
<proteinExistence type="inferred from homology"/>
<keyword evidence="7" id="KW-0067">ATP-binding</keyword>
<evidence type="ECO:0000256" key="4">
    <source>
        <dbReference type="ARBA" id="ARBA00022695"/>
    </source>
</evidence>
<keyword evidence="3 11" id="KW-0808">Transferase</keyword>
<dbReference type="Gene3D" id="3.30.460.10">
    <property type="entry name" value="Beta Polymerase, domain 2"/>
    <property type="match status" value="1"/>
</dbReference>
<evidence type="ECO:0000313" key="11">
    <source>
        <dbReference type="EMBL" id="OMH25176.1"/>
    </source>
</evidence>
<evidence type="ECO:0000256" key="2">
    <source>
        <dbReference type="ARBA" id="ARBA00022649"/>
    </source>
</evidence>
<organism evidence="11 12">
    <name type="scientific">Tersicoccus phoenicis</name>
    <dbReference type="NCBI Taxonomy" id="554083"/>
    <lineage>
        <taxon>Bacteria</taxon>
        <taxon>Bacillati</taxon>
        <taxon>Actinomycetota</taxon>
        <taxon>Actinomycetes</taxon>
        <taxon>Micrococcales</taxon>
        <taxon>Micrococcaceae</taxon>
        <taxon>Tersicoccus</taxon>
    </lineage>
</organism>
<sequence>MGNSTPAALRLRAAVRRHERSIGDVLARYGATNPRLFGSVARGDARDGSDIDVLVDLIPGAGNELLRVAGLSEELTDLLGTRVDVVTELLLRDEVSATVLADAVAV</sequence>
<keyword evidence="5" id="KW-0479">Metal-binding</keyword>
<dbReference type="PANTHER" id="PTHR33571:SF12">
    <property type="entry name" value="BSL3053 PROTEIN"/>
    <property type="match status" value="1"/>
</dbReference>
<dbReference type="Proteomes" id="UP000187085">
    <property type="component" value="Unassembled WGS sequence"/>
</dbReference>
<keyword evidence="2" id="KW-1277">Toxin-antitoxin system</keyword>
<dbReference type="EMBL" id="MRDE01000035">
    <property type="protein sequence ID" value="OMH25176.1"/>
    <property type="molecule type" value="Genomic_DNA"/>
</dbReference>
<reference evidence="11 12" key="1">
    <citation type="submission" date="2016-12" db="EMBL/GenBank/DDBJ databases">
        <title>Draft genome of Tersicoccus phoenicis 1P05MA.</title>
        <authorList>
            <person name="Nakajima Y."/>
            <person name="Yoshizawa S."/>
            <person name="Nakamura K."/>
            <person name="Ogura Y."/>
            <person name="Hayashi T."/>
            <person name="Kogure K."/>
        </authorList>
    </citation>
    <scope>NUCLEOTIDE SEQUENCE [LARGE SCALE GENOMIC DNA]</scope>
    <source>
        <strain evidence="11 12">1p05MA</strain>
    </source>
</reference>
<evidence type="ECO:0000256" key="9">
    <source>
        <dbReference type="ARBA" id="ARBA00038276"/>
    </source>
</evidence>
<dbReference type="GO" id="GO:0016779">
    <property type="term" value="F:nucleotidyltransferase activity"/>
    <property type="evidence" value="ECO:0007669"/>
    <property type="project" value="UniProtKB-KW"/>
</dbReference>
<keyword evidence="6" id="KW-0547">Nucleotide-binding</keyword>
<keyword evidence="8" id="KW-0460">Magnesium</keyword>
<evidence type="ECO:0000256" key="5">
    <source>
        <dbReference type="ARBA" id="ARBA00022723"/>
    </source>
</evidence>
<evidence type="ECO:0000259" key="10">
    <source>
        <dbReference type="Pfam" id="PF01909"/>
    </source>
</evidence>
<comment type="caution">
    <text evidence="11">The sequence shown here is derived from an EMBL/GenBank/DDBJ whole genome shotgun (WGS) entry which is preliminary data.</text>
</comment>
<dbReference type="InterPro" id="IPR043519">
    <property type="entry name" value="NT_sf"/>
</dbReference>
<dbReference type="AlphaFoldDB" id="A0A1R1LCF1"/>
<dbReference type="CDD" id="cd05403">
    <property type="entry name" value="NT_KNTase_like"/>
    <property type="match status" value="1"/>
</dbReference>
<dbReference type="Pfam" id="PF01909">
    <property type="entry name" value="NTP_transf_2"/>
    <property type="match status" value="1"/>
</dbReference>
<evidence type="ECO:0000256" key="6">
    <source>
        <dbReference type="ARBA" id="ARBA00022741"/>
    </source>
</evidence>